<dbReference type="AlphaFoldDB" id="A0A2H4ST99"/>
<feature type="domain" description="Zn(2)-C6 fungal-type" evidence="8">
    <location>
        <begin position="430"/>
        <end position="461"/>
    </location>
</feature>
<evidence type="ECO:0000256" key="3">
    <source>
        <dbReference type="ARBA" id="ARBA00022989"/>
    </source>
</evidence>
<dbReference type="Gene3D" id="4.10.240.10">
    <property type="entry name" value="Zn(2)-C6 fungal-type DNA-binding domain"/>
    <property type="match status" value="1"/>
</dbReference>
<feature type="compositionally biased region" description="Low complexity" evidence="6">
    <location>
        <begin position="667"/>
        <end position="681"/>
    </location>
</feature>
<feature type="transmembrane region" description="Helical" evidence="7">
    <location>
        <begin position="237"/>
        <end position="256"/>
    </location>
</feature>
<gene>
    <name evidence="9" type="ORF">A9K55_001898</name>
</gene>
<dbReference type="SUPFAM" id="SSF57701">
    <property type="entry name" value="Zn2/Cys6 DNA-binding domain"/>
    <property type="match status" value="1"/>
</dbReference>
<dbReference type="PROSITE" id="PS50048">
    <property type="entry name" value="ZN2_CY6_FUNGAL_2"/>
    <property type="match status" value="1"/>
</dbReference>
<dbReference type="VEuPathDB" id="FungiDB:A9K55_001898"/>
<dbReference type="EMBL" id="CP023326">
    <property type="protein sequence ID" value="ATY66333.1"/>
    <property type="molecule type" value="Genomic_DNA"/>
</dbReference>
<feature type="compositionally biased region" description="Polar residues" evidence="6">
    <location>
        <begin position="369"/>
        <end position="382"/>
    </location>
</feature>
<keyword evidence="3 7" id="KW-1133">Transmembrane helix</keyword>
<evidence type="ECO:0000256" key="2">
    <source>
        <dbReference type="ARBA" id="ARBA00022692"/>
    </source>
</evidence>
<dbReference type="PROSITE" id="PS00463">
    <property type="entry name" value="ZN2_CY6_FUNGAL_1"/>
    <property type="match status" value="1"/>
</dbReference>
<comment type="subcellular location">
    <subcellularLocation>
        <location evidence="1">Membrane</location>
        <topology evidence="1">Multi-pass membrane protein</topology>
    </subcellularLocation>
</comment>
<feature type="compositionally biased region" description="Pro residues" evidence="6">
    <location>
        <begin position="657"/>
        <end position="666"/>
    </location>
</feature>
<feature type="region of interest" description="Disordered" evidence="6">
    <location>
        <begin position="321"/>
        <end position="409"/>
    </location>
</feature>
<evidence type="ECO:0000256" key="4">
    <source>
        <dbReference type="ARBA" id="ARBA00023136"/>
    </source>
</evidence>
<dbReference type="PANTHER" id="PTHR31465:SF27">
    <property type="entry name" value="DOMAIN PROTEIN, PUTATIVE (AFU_ORTHOLOGUE AFUA_3G01030)-RELATED"/>
    <property type="match status" value="1"/>
</dbReference>
<dbReference type="CDD" id="cd00067">
    <property type="entry name" value="GAL4"/>
    <property type="match status" value="1"/>
</dbReference>
<evidence type="ECO:0000256" key="6">
    <source>
        <dbReference type="SAM" id="MobiDB-lite"/>
    </source>
</evidence>
<dbReference type="GO" id="GO:0016020">
    <property type="term" value="C:membrane"/>
    <property type="evidence" value="ECO:0007669"/>
    <property type="project" value="UniProtKB-SubCell"/>
</dbReference>
<dbReference type="GO" id="GO:0008270">
    <property type="term" value="F:zinc ion binding"/>
    <property type="evidence" value="ECO:0007669"/>
    <property type="project" value="InterPro"/>
</dbReference>
<feature type="transmembrane region" description="Helical" evidence="7">
    <location>
        <begin position="156"/>
        <end position="180"/>
    </location>
</feature>
<organism evidence="9 10">
    <name type="scientific">Cordyceps militaris</name>
    <name type="common">Caterpillar fungus</name>
    <name type="synonym">Clavaria militaris</name>
    <dbReference type="NCBI Taxonomy" id="73501"/>
    <lineage>
        <taxon>Eukaryota</taxon>
        <taxon>Fungi</taxon>
        <taxon>Dikarya</taxon>
        <taxon>Ascomycota</taxon>
        <taxon>Pezizomycotina</taxon>
        <taxon>Sordariomycetes</taxon>
        <taxon>Hypocreomycetidae</taxon>
        <taxon>Hypocreales</taxon>
        <taxon>Cordycipitaceae</taxon>
        <taxon>Cordyceps</taxon>
    </lineage>
</organism>
<dbReference type="VEuPathDB" id="FungiDB:CCM_00203"/>
<feature type="transmembrane region" description="Helical" evidence="7">
    <location>
        <begin position="20"/>
        <end position="39"/>
    </location>
</feature>
<keyword evidence="4 7" id="KW-0472">Membrane</keyword>
<dbReference type="Proteomes" id="UP000323067">
    <property type="component" value="Chromosome iii"/>
</dbReference>
<dbReference type="VEuPathDB" id="FungiDB:CCM_00202"/>
<feature type="transmembrane region" description="Helical" evidence="7">
    <location>
        <begin position="77"/>
        <end position="101"/>
    </location>
</feature>
<feature type="compositionally biased region" description="Low complexity" evidence="6">
    <location>
        <begin position="629"/>
        <end position="642"/>
    </location>
</feature>
<dbReference type="Pfam" id="PF00172">
    <property type="entry name" value="Zn_clus"/>
    <property type="match status" value="1"/>
</dbReference>
<dbReference type="SMART" id="SM00066">
    <property type="entry name" value="GAL4"/>
    <property type="match status" value="1"/>
</dbReference>
<dbReference type="PANTHER" id="PTHR31465">
    <property type="entry name" value="PROTEIN RTA1-RELATED"/>
    <property type="match status" value="1"/>
</dbReference>
<feature type="compositionally biased region" description="Gly residues" evidence="6">
    <location>
        <begin position="516"/>
        <end position="526"/>
    </location>
</feature>
<dbReference type="Pfam" id="PF04479">
    <property type="entry name" value="RTA1"/>
    <property type="match status" value="1"/>
</dbReference>
<feature type="compositionally biased region" description="Low complexity" evidence="6">
    <location>
        <begin position="475"/>
        <end position="499"/>
    </location>
</feature>
<feature type="transmembrane region" description="Helical" evidence="7">
    <location>
        <begin position="48"/>
        <end position="65"/>
    </location>
</feature>
<keyword evidence="2 7" id="KW-0812">Transmembrane</keyword>
<feature type="region of interest" description="Disordered" evidence="6">
    <location>
        <begin position="629"/>
        <end position="681"/>
    </location>
</feature>
<accession>A0A2H4ST99</accession>
<feature type="transmembrane region" description="Helical" evidence="7">
    <location>
        <begin position="200"/>
        <end position="217"/>
    </location>
</feature>
<dbReference type="InterPro" id="IPR007568">
    <property type="entry name" value="RTA1"/>
</dbReference>
<dbReference type="GO" id="GO:0000981">
    <property type="term" value="F:DNA-binding transcription factor activity, RNA polymerase II-specific"/>
    <property type="evidence" value="ECO:0007669"/>
    <property type="project" value="InterPro"/>
</dbReference>
<evidence type="ECO:0000313" key="10">
    <source>
        <dbReference type="Proteomes" id="UP000323067"/>
    </source>
</evidence>
<evidence type="ECO:0000313" key="9">
    <source>
        <dbReference type="EMBL" id="ATY66333.1"/>
    </source>
</evidence>
<sequence>MPQLKPYKGAYFLWDYVPSMPAAIVAVVLFGLLTSGVVWRSVSTRTRFAIPFALGGLFEVIGYVARAAAPDRTDNLILYILQSIFILVAPALFAASVYMVLSRLARAVHGERHLVIRPRWLTRVFVLGDVFSFLVQSGGGGLMASESFSKKSAQNIILVGLLIQIVLFGLFAVTAALFHVRMRRWPSAASTDGRVPWQRILGMMYAASALIMVRSIFRVVEYVMGKDGYLLTHEWTLYVFDALLMVLAMAVFVWWYPGRLVAPPAAWDGVGGDDARDANMRLVEGEYASRMSSRGLQKPLLLGSHRPPLFNSSVSFTRFSDPHRQLQRSDPPALISDSSTSAGVKLDDEPVTSQSSPSKALGPRPPFQSPTYNKTMPHQSSGAAADEHPAAVVDPTTSSAPAPPPFDAAAAAAAAAANKTRRSHRKSRNGCTECKRRHIRCDEHRPVCSNCVSADRRACVFPRGPSSSSKPPDPTNSGAGTSSPSTSPANNNNNITPSSPRRDFPFDQVCGPLPHPGGGGGGGGGTFRRSNYTYYPKNGNAAAAVPPPTPPGHHTAGLDADASVFSPFHLQIMHHLQTVMMPDPTINTSNHFQQFVDIAMRHALDAPYLINELLALGAVHMATQKENQLLQQQQQQQQQNQQTLDSNGSSASHAPAVLPPLLPPHGSPASTSSPSSASSSVSSSTLLPSLSTATAAAAHPVVANLRHQATELQTRAVANFTRLTAHLPPDDTASCIPRFLFSSTLSMHALADSLAELRAANADFDGFIDRFVDCFNLYRGIRAVIYPTWRFLSDSELRPLLQVTREANLGIVARGRECEPLRALLDRSDDLAPASVDACREAVEKLQWAFDLHNNLPRDSGQHAVSAFSVILGADYVDVLRKHRPEALIILSYFAVLLHRCRHFWIFQNSGACMIKAIANHIGSYWRDAMVWPLQVIETEDC</sequence>
<reference evidence="9 10" key="1">
    <citation type="journal article" date="2017" name="BMC Genomics">
        <title>Chromosome level assembly and secondary metabolite potential of the parasitic fungus Cordyceps militaris.</title>
        <authorList>
            <person name="Kramer G.J."/>
            <person name="Nodwell J.R."/>
        </authorList>
    </citation>
    <scope>NUCLEOTIDE SEQUENCE [LARGE SCALE GENOMIC DNA]</scope>
    <source>
        <strain evidence="9 10">ATCC 34164</strain>
    </source>
</reference>
<protein>
    <submittedName>
        <fullName evidence="9">C6 finger domain</fullName>
    </submittedName>
</protein>
<keyword evidence="5" id="KW-0539">Nucleus</keyword>
<evidence type="ECO:0000259" key="8">
    <source>
        <dbReference type="PROSITE" id="PS50048"/>
    </source>
</evidence>
<name>A0A2H4ST99_CORMI</name>
<evidence type="ECO:0000256" key="5">
    <source>
        <dbReference type="ARBA" id="ARBA00023242"/>
    </source>
</evidence>
<dbReference type="InterPro" id="IPR036864">
    <property type="entry name" value="Zn2-C6_fun-type_DNA-bd_sf"/>
</dbReference>
<dbReference type="InterPro" id="IPR001138">
    <property type="entry name" value="Zn2Cys6_DnaBD"/>
</dbReference>
<dbReference type="OrthoDB" id="4937900at2759"/>
<proteinExistence type="predicted"/>
<feature type="region of interest" description="Disordered" evidence="6">
    <location>
        <begin position="462"/>
        <end position="531"/>
    </location>
</feature>
<evidence type="ECO:0000256" key="7">
    <source>
        <dbReference type="SAM" id="Phobius"/>
    </source>
</evidence>
<evidence type="ECO:0000256" key="1">
    <source>
        <dbReference type="ARBA" id="ARBA00004141"/>
    </source>
</evidence>